<accession>A0A4U1JCK5</accession>
<dbReference type="InterPro" id="IPR004843">
    <property type="entry name" value="Calcineurin-like_PHP"/>
</dbReference>
<reference evidence="5 6" key="1">
    <citation type="submission" date="2019-04" db="EMBL/GenBank/DDBJ databases">
        <authorList>
            <person name="Li Y."/>
            <person name="Wang J."/>
        </authorList>
    </citation>
    <scope>NUCLEOTIDE SEQUENCE [LARGE SCALE GENOMIC DNA]</scope>
    <source>
        <strain evidence="5 6">DSM 14668</strain>
    </source>
</reference>
<dbReference type="SUPFAM" id="SSF56300">
    <property type="entry name" value="Metallo-dependent phosphatases"/>
    <property type="match status" value="1"/>
</dbReference>
<dbReference type="PANTHER" id="PTHR22953:SF153">
    <property type="entry name" value="PURPLE ACID PHOSPHATASE"/>
    <property type="match status" value="1"/>
</dbReference>
<dbReference type="AlphaFoldDB" id="A0A4U1JCK5"/>
<gene>
    <name evidence="5" type="ORF">E8A74_15580</name>
</gene>
<keyword evidence="6" id="KW-1185">Reference proteome</keyword>
<dbReference type="InterPro" id="IPR029052">
    <property type="entry name" value="Metallo-depent_PP-like"/>
</dbReference>
<evidence type="ECO:0000256" key="3">
    <source>
        <dbReference type="SAM" id="SignalP"/>
    </source>
</evidence>
<proteinExistence type="predicted"/>
<feature type="chain" id="PRO_5020679770" description="Calcineurin-like phosphoesterase domain-containing protein" evidence="3">
    <location>
        <begin position="31"/>
        <end position="418"/>
    </location>
</feature>
<dbReference type="PANTHER" id="PTHR22953">
    <property type="entry name" value="ACID PHOSPHATASE RELATED"/>
    <property type="match status" value="1"/>
</dbReference>
<dbReference type="InterPro" id="IPR039331">
    <property type="entry name" value="PAPs-like"/>
</dbReference>
<dbReference type="EMBL" id="SSMQ01000014">
    <property type="protein sequence ID" value="TKD08344.1"/>
    <property type="molecule type" value="Genomic_DNA"/>
</dbReference>
<evidence type="ECO:0000256" key="1">
    <source>
        <dbReference type="ARBA" id="ARBA00022729"/>
    </source>
</evidence>
<sequence length="418" mass="44434">MPTLAASPRLLAALGLAASLASGCSDPTPAEPPPPPPTDERCPGPGISKGPWSLRADRTSAVVRWEACRQGVAGGVVFTPEGGGDAREATSTVTTYEVTTTRKAVLDPSAPPDEAGTYWTHEAVLSGLTPGACVDYHLAADPAAKGRVCAAKPDGADLRFLAIGDTNPGLNRITQKVLDQVLPMGPDFTLHGGDIQYYDSGLETYASWFPAMRPLLAQGAFFPALGNHELEVPEEYEAYYRRFFGGAGFDGAGDHYRFESGGVWFFSLDTEQPLGIASEQGIWLAESLADAASKPGYRFSVVFLHKPIVTCGDKSDDPATRAELEPLFVQHGVRLVIQAHMHGYERFAFPDLTWITTGGGGASLANVDENIDRPICAMRAASGTVRHAVILDATGKTLSGEVIDDKGTVWDTFVLDGP</sequence>
<feature type="domain" description="Calcineurin-like phosphoesterase" evidence="4">
    <location>
        <begin position="158"/>
        <end position="344"/>
    </location>
</feature>
<feature type="signal peptide" evidence="3">
    <location>
        <begin position="1"/>
        <end position="30"/>
    </location>
</feature>
<evidence type="ECO:0000256" key="2">
    <source>
        <dbReference type="SAM" id="MobiDB-lite"/>
    </source>
</evidence>
<feature type="region of interest" description="Disordered" evidence="2">
    <location>
        <begin position="21"/>
        <end position="53"/>
    </location>
</feature>
<name>A0A4U1JCK5_9BACT</name>
<evidence type="ECO:0000259" key="4">
    <source>
        <dbReference type="Pfam" id="PF00149"/>
    </source>
</evidence>
<dbReference type="Gene3D" id="3.60.21.10">
    <property type="match status" value="1"/>
</dbReference>
<protein>
    <recommendedName>
        <fullName evidence="4">Calcineurin-like phosphoesterase domain-containing protein</fullName>
    </recommendedName>
</protein>
<keyword evidence="1 3" id="KW-0732">Signal</keyword>
<dbReference type="Pfam" id="PF00149">
    <property type="entry name" value="Metallophos"/>
    <property type="match status" value="1"/>
</dbReference>
<dbReference type="RefSeq" id="WP_136929804.1">
    <property type="nucleotide sequence ID" value="NZ_SSMQ01000014.1"/>
</dbReference>
<evidence type="ECO:0000313" key="6">
    <source>
        <dbReference type="Proteomes" id="UP000309215"/>
    </source>
</evidence>
<comment type="caution">
    <text evidence="5">The sequence shown here is derived from an EMBL/GenBank/DDBJ whole genome shotgun (WGS) entry which is preliminary data.</text>
</comment>
<dbReference type="Proteomes" id="UP000309215">
    <property type="component" value="Unassembled WGS sequence"/>
</dbReference>
<evidence type="ECO:0000313" key="5">
    <source>
        <dbReference type="EMBL" id="TKD08344.1"/>
    </source>
</evidence>
<organism evidence="5 6">
    <name type="scientific">Polyangium fumosum</name>
    <dbReference type="NCBI Taxonomy" id="889272"/>
    <lineage>
        <taxon>Bacteria</taxon>
        <taxon>Pseudomonadati</taxon>
        <taxon>Myxococcota</taxon>
        <taxon>Polyangia</taxon>
        <taxon>Polyangiales</taxon>
        <taxon>Polyangiaceae</taxon>
        <taxon>Polyangium</taxon>
    </lineage>
</organism>
<dbReference type="OrthoDB" id="9809781at2"/>
<dbReference type="GO" id="GO:0003993">
    <property type="term" value="F:acid phosphatase activity"/>
    <property type="evidence" value="ECO:0007669"/>
    <property type="project" value="InterPro"/>
</dbReference>